<dbReference type="InterPro" id="IPR040676">
    <property type="entry name" value="DUF5641"/>
</dbReference>
<feature type="domain" description="Integrase catalytic" evidence="1">
    <location>
        <begin position="513"/>
        <end position="701"/>
    </location>
</feature>
<accession>A0A7I4Y5T9</accession>
<dbReference type="InterPro" id="IPR001584">
    <property type="entry name" value="Integrase_cat-core"/>
</dbReference>
<dbReference type="CDD" id="cd06222">
    <property type="entry name" value="RNase_H_like"/>
    <property type="match status" value="1"/>
</dbReference>
<dbReference type="Pfam" id="PF17921">
    <property type="entry name" value="Integrase_H2C2"/>
    <property type="match status" value="1"/>
</dbReference>
<sequence>MATADKSEDRNPKVLGIRWNSTVDNFQLACTVEVKEPVTKRTVASSVASIYDPLGWITPLTHKAKVFIQSLWKANYTWDEKLPETRVNEWKDIVKSIHGFRKDLPRMISKRADQQVLVAFADASLEGMATCAYLCDDRSASLLMAREKLPSIRSSMTVPKMELNALTLAMRLVNALITQIQTVTCLRQIYVYSDSEIVLNWLKDSGRKEKGVLIKHRLTEIRNIYEHLKSKGLQVSFMFVPTGQNPADCATRGLHKDDFENHFWWNGPSFLHIPTSELLELKNTSVSCFLGHDRYEEREEPFEIGLAATSHPTSKEHAEELISSRQATTLTKAKRILSYVLRFVRVIVQRLSIKGPGYVNISTPLKECLNLTTDALTGREVKYAEKVLIRHHQRTWIKPGILQKLCHLNVKKDSEGIMRCFGRLGKSEMEEEAKYPILILQKTLLAELIIQEAHLSGHPGVNHTMSITRQKFWIPQLRSQVARQVRKCIVCQKLNNLPCKYPDQPSLPAERVVQSRPFQHVGLDYFGPLTIIVPTKEKEKCYGVIITCMVTRLIHLDIVSNQSTSAFLQMLRRFFARRGVPSSITSDNSPTFLLGETILKECLTAAQNDPAVAREISDKEIDWRHITPYAPWQGGFYERLIKSVKYSLYKTLGKTTLSFEELSTVIVEIEALLNTRPLLYSDSSFDRESILRPIDFIQKELQVHFPFESPDNELEDSSYAPPFDIPVIHTKLQAIQALQSSCKLTERFWRVWHTQYLTALREKHQTKVGSKRAGALVPKVGSLVLICDEVQPRHMWRMGRISVLPKNRDGVIREAVITLPSHKRIRRPLNLLLPLELEDTTEDYSHDDQDACHGEMQEAADIPQDEQQVVQPTHGYNLRPRWQNIKEHRKTATSVGSVSAVSNLLFILALGFFVVTTTADSPDSGNLGSKTCYCTCLVQRLRESMEIESVQSVKNKLQLQVPSCQQEKYSNPMKYKKGRDISSVKKATVAFLNVSSMRDASISASSILVQFNSLAGIIVFLPLELKHWKRPLRATAQPFYKCLRLRSFHRPTTVSSISSGATKISEVWPNTATRVHRLSRKHEQVTSSLYFKFNGLCKQSTNAFKYANLHAPNFRLAIRDIDGDAAYLSRLLVRSHPNAEHLETELEKCFNDIRRYITVSRTIRNHFKFMQSDDPFKNAGAGEKVILLTDVRHSATTVKEILLRVGTRYVLTERIYALQASSARVSAKRYEEWLAKDGGSHKIGPINMTIETELRPLIQVIKQTEHLLAEAKKDLKKESPKDHPREMENFNKLQQLLKEQTEEIRTVRTKLSSLENFVTNGDQYVAQEK</sequence>
<dbReference type="InterPro" id="IPR036397">
    <property type="entry name" value="RNaseH_sf"/>
</dbReference>
<dbReference type="GO" id="GO:0003676">
    <property type="term" value="F:nucleic acid binding"/>
    <property type="evidence" value="ECO:0007669"/>
    <property type="project" value="InterPro"/>
</dbReference>
<dbReference type="Pfam" id="PF18701">
    <property type="entry name" value="DUF5641"/>
    <property type="match status" value="1"/>
</dbReference>
<protein>
    <submittedName>
        <fullName evidence="3">Integrase catalytic domain-containing protein</fullName>
    </submittedName>
</protein>
<dbReference type="InterPro" id="IPR012337">
    <property type="entry name" value="RNaseH-like_sf"/>
</dbReference>
<dbReference type="InterPro" id="IPR044730">
    <property type="entry name" value="RNase_H-like_dom_plant"/>
</dbReference>
<evidence type="ECO:0000313" key="2">
    <source>
        <dbReference type="Proteomes" id="UP000025227"/>
    </source>
</evidence>
<dbReference type="WBParaSite" id="HCON_00049020-00001">
    <property type="protein sequence ID" value="HCON_00049020-00001"/>
    <property type="gene ID" value="HCON_00049020"/>
</dbReference>
<dbReference type="SUPFAM" id="SSF53098">
    <property type="entry name" value="Ribonuclease H-like"/>
    <property type="match status" value="2"/>
</dbReference>
<name>A0A7I4Y5T9_HAECO</name>
<evidence type="ECO:0000259" key="1">
    <source>
        <dbReference type="PROSITE" id="PS50994"/>
    </source>
</evidence>
<organism evidence="2 3">
    <name type="scientific">Haemonchus contortus</name>
    <name type="common">Barber pole worm</name>
    <dbReference type="NCBI Taxonomy" id="6289"/>
    <lineage>
        <taxon>Eukaryota</taxon>
        <taxon>Metazoa</taxon>
        <taxon>Ecdysozoa</taxon>
        <taxon>Nematoda</taxon>
        <taxon>Chromadorea</taxon>
        <taxon>Rhabditida</taxon>
        <taxon>Rhabditina</taxon>
        <taxon>Rhabditomorpha</taxon>
        <taxon>Strongyloidea</taxon>
        <taxon>Trichostrongylidae</taxon>
        <taxon>Haemonchus</taxon>
    </lineage>
</organism>
<keyword evidence="2" id="KW-1185">Reference proteome</keyword>
<dbReference type="InterPro" id="IPR008042">
    <property type="entry name" value="Retrotrans_Pao"/>
</dbReference>
<dbReference type="GO" id="GO:0015074">
    <property type="term" value="P:DNA integration"/>
    <property type="evidence" value="ECO:0007669"/>
    <property type="project" value="InterPro"/>
</dbReference>
<dbReference type="Gene3D" id="1.10.340.70">
    <property type="match status" value="1"/>
</dbReference>
<dbReference type="PANTHER" id="PTHR47331">
    <property type="entry name" value="PHD-TYPE DOMAIN-CONTAINING PROTEIN"/>
    <property type="match status" value="1"/>
</dbReference>
<proteinExistence type="predicted"/>
<dbReference type="Pfam" id="PF05380">
    <property type="entry name" value="Peptidase_A17"/>
    <property type="match status" value="1"/>
</dbReference>
<dbReference type="Proteomes" id="UP000025227">
    <property type="component" value="Unplaced"/>
</dbReference>
<dbReference type="PANTHER" id="PTHR47331:SF4">
    <property type="entry name" value="PEPTIDASE S1 DOMAIN-CONTAINING PROTEIN"/>
    <property type="match status" value="1"/>
</dbReference>
<dbReference type="OrthoDB" id="5866088at2759"/>
<evidence type="ECO:0000313" key="3">
    <source>
        <dbReference type="WBParaSite" id="HCON_00049020-00001"/>
    </source>
</evidence>
<dbReference type="PROSITE" id="PS50994">
    <property type="entry name" value="INTEGRASE"/>
    <property type="match status" value="1"/>
</dbReference>
<dbReference type="InterPro" id="IPR041588">
    <property type="entry name" value="Integrase_H2C2"/>
</dbReference>
<dbReference type="Gene3D" id="3.30.420.10">
    <property type="entry name" value="Ribonuclease H-like superfamily/Ribonuclease H"/>
    <property type="match status" value="2"/>
</dbReference>
<reference evidence="3" key="1">
    <citation type="submission" date="2020-12" db="UniProtKB">
        <authorList>
            <consortium name="WormBaseParasite"/>
        </authorList>
    </citation>
    <scope>IDENTIFICATION</scope>
    <source>
        <strain evidence="3">MHco3</strain>
    </source>
</reference>